<proteinExistence type="predicted"/>
<evidence type="ECO:0000313" key="2">
    <source>
        <dbReference type="EMBL" id="EHL07213.1"/>
    </source>
</evidence>
<dbReference type="Proteomes" id="UP000004416">
    <property type="component" value="Unassembled WGS sequence"/>
</dbReference>
<dbReference type="CDD" id="cd00009">
    <property type="entry name" value="AAA"/>
    <property type="match status" value="1"/>
</dbReference>
<dbReference type="RefSeq" id="WP_005811646.1">
    <property type="nucleotide sequence ID" value="NZ_JH414464.1"/>
</dbReference>
<dbReference type="EMBL" id="AFZX01000046">
    <property type="protein sequence ID" value="EHL07213.1"/>
    <property type="molecule type" value="Genomic_DNA"/>
</dbReference>
<dbReference type="InterPro" id="IPR003959">
    <property type="entry name" value="ATPase_AAA_core"/>
</dbReference>
<dbReference type="SUPFAM" id="SSF52540">
    <property type="entry name" value="P-loop containing nucleoside triphosphate hydrolases"/>
    <property type="match status" value="1"/>
</dbReference>
<protein>
    <submittedName>
        <fullName evidence="2">ATPase, AAA family</fullName>
    </submittedName>
</protein>
<dbReference type="PANTHER" id="PTHR42759:SF1">
    <property type="entry name" value="MAGNESIUM-CHELATASE SUBUNIT CHLD"/>
    <property type="match status" value="1"/>
</dbReference>
<evidence type="ECO:0000313" key="3">
    <source>
        <dbReference type="Proteomes" id="UP000004416"/>
    </source>
</evidence>
<evidence type="ECO:0000259" key="1">
    <source>
        <dbReference type="SMART" id="SM00382"/>
    </source>
</evidence>
<comment type="caution">
    <text evidence="2">The sequence shown here is derived from an EMBL/GenBank/DDBJ whole genome shotgun (WGS) entry which is preliminary data.</text>
</comment>
<dbReference type="PATRIC" id="fig|537010.4.peg.1973"/>
<name>G9XMB8_DESHA</name>
<sequence>MMWESPRELMNALEQEGYILDQDKGTTLFLALALHKPCLIEGPAGVGKTQLALALARSTGRRLIRLQCYEGLDLNKALYEWDYAKQLLRLQVGISGWEEIKENIYGPEFLLARPLLQTVLAEEPVILLIDELDKSDEEFESFLLELLAEFQVTIPEVGTFKAQNSPIVLLTSNNTRDLSEALRRRCVHLLLAYPDVEQEMRILAQRCPEVAAALIQDVCEFVAKIRKIPLRKLPSVSESMDFARALHILRQDSLDMQQLEGTLSILLKYPSDLAKLEDRLKAWQQEAARRTQA</sequence>
<dbReference type="InterPro" id="IPR050764">
    <property type="entry name" value="CbbQ/NirQ/NorQ/GpvN"/>
</dbReference>
<dbReference type="GO" id="GO:0005524">
    <property type="term" value="F:ATP binding"/>
    <property type="evidence" value="ECO:0007669"/>
    <property type="project" value="InterPro"/>
</dbReference>
<dbReference type="Gene3D" id="3.40.50.300">
    <property type="entry name" value="P-loop containing nucleotide triphosphate hydrolases"/>
    <property type="match status" value="1"/>
</dbReference>
<dbReference type="AlphaFoldDB" id="G9XMB8"/>
<dbReference type="PANTHER" id="PTHR42759">
    <property type="entry name" value="MOXR FAMILY PROTEIN"/>
    <property type="match status" value="1"/>
</dbReference>
<dbReference type="SMART" id="SM00382">
    <property type="entry name" value="AAA"/>
    <property type="match status" value="1"/>
</dbReference>
<dbReference type="GO" id="GO:0016887">
    <property type="term" value="F:ATP hydrolysis activity"/>
    <property type="evidence" value="ECO:0007669"/>
    <property type="project" value="InterPro"/>
</dbReference>
<dbReference type="InterPro" id="IPR027417">
    <property type="entry name" value="P-loop_NTPase"/>
</dbReference>
<feature type="domain" description="AAA+ ATPase" evidence="1">
    <location>
        <begin position="34"/>
        <end position="197"/>
    </location>
</feature>
<organism evidence="2 3">
    <name type="scientific">Desulfitobacterium hafniense DP7</name>
    <dbReference type="NCBI Taxonomy" id="537010"/>
    <lineage>
        <taxon>Bacteria</taxon>
        <taxon>Bacillati</taxon>
        <taxon>Bacillota</taxon>
        <taxon>Clostridia</taxon>
        <taxon>Eubacteriales</taxon>
        <taxon>Desulfitobacteriaceae</taxon>
        <taxon>Desulfitobacterium</taxon>
    </lineage>
</organism>
<dbReference type="Pfam" id="PF00004">
    <property type="entry name" value="AAA"/>
    <property type="match status" value="1"/>
</dbReference>
<dbReference type="InterPro" id="IPR003593">
    <property type="entry name" value="AAA+_ATPase"/>
</dbReference>
<reference evidence="2 3" key="1">
    <citation type="submission" date="2011-08" db="EMBL/GenBank/DDBJ databases">
        <authorList>
            <person name="Weinstock G."/>
            <person name="Sodergren E."/>
            <person name="Clifton S."/>
            <person name="Fulton L."/>
            <person name="Fulton B."/>
            <person name="Courtney L."/>
            <person name="Fronick C."/>
            <person name="Harrison M."/>
            <person name="Strong C."/>
            <person name="Farmer C."/>
            <person name="Delahaunty K."/>
            <person name="Markovic C."/>
            <person name="Hall O."/>
            <person name="Minx P."/>
            <person name="Tomlinson C."/>
            <person name="Mitreva M."/>
            <person name="Hou S."/>
            <person name="Chen J."/>
            <person name="Wollam A."/>
            <person name="Pepin K.H."/>
            <person name="Johnson M."/>
            <person name="Bhonagiri V."/>
            <person name="Zhang X."/>
            <person name="Suruliraj S."/>
            <person name="Warren W."/>
            <person name="Chinwalla A."/>
            <person name="Mardis E.R."/>
            <person name="Wilson R.K."/>
        </authorList>
    </citation>
    <scope>NUCLEOTIDE SEQUENCE [LARGE SCALE GENOMIC DNA]</scope>
    <source>
        <strain evidence="2 3">DP7</strain>
    </source>
</reference>
<accession>G9XMB8</accession>
<dbReference type="HOGENOM" id="CLU_051820_1_0_9"/>
<gene>
    <name evidence="2" type="ORF">HMPREF0322_02104</name>
</gene>